<evidence type="ECO:0000313" key="9">
    <source>
        <dbReference type="EMBL" id="OCF25603.1"/>
    </source>
</evidence>
<evidence type="ECO:0000256" key="3">
    <source>
        <dbReference type="ARBA" id="ARBA00022692"/>
    </source>
</evidence>
<protein>
    <recommendedName>
        <fullName evidence="8">Major facilitator superfamily (MFS) profile domain-containing protein</fullName>
    </recommendedName>
</protein>
<feature type="domain" description="Major facilitator superfamily (MFS) profile" evidence="8">
    <location>
        <begin position="42"/>
        <end position="444"/>
    </location>
</feature>
<name>A0A1B9G3L0_9TREE</name>
<dbReference type="GO" id="GO:0016020">
    <property type="term" value="C:membrane"/>
    <property type="evidence" value="ECO:0007669"/>
    <property type="project" value="UniProtKB-SubCell"/>
</dbReference>
<feature type="transmembrane region" description="Helical" evidence="7">
    <location>
        <begin position="47"/>
        <end position="68"/>
    </location>
</feature>
<evidence type="ECO:0000256" key="7">
    <source>
        <dbReference type="SAM" id="Phobius"/>
    </source>
</evidence>
<dbReference type="PANTHER" id="PTHR23504:SF15">
    <property type="entry name" value="MAJOR FACILITATOR SUPERFAMILY (MFS) PROFILE DOMAIN-CONTAINING PROTEIN"/>
    <property type="match status" value="1"/>
</dbReference>
<feature type="transmembrane region" description="Helical" evidence="7">
    <location>
        <begin position="347"/>
        <end position="367"/>
    </location>
</feature>
<dbReference type="OrthoDB" id="419616at2759"/>
<evidence type="ECO:0000256" key="5">
    <source>
        <dbReference type="ARBA" id="ARBA00023136"/>
    </source>
</evidence>
<keyword evidence="2" id="KW-0813">Transport</keyword>
<dbReference type="SUPFAM" id="SSF103473">
    <property type="entry name" value="MFS general substrate transporter"/>
    <property type="match status" value="1"/>
</dbReference>
<feature type="transmembrane region" description="Helical" evidence="7">
    <location>
        <begin position="80"/>
        <end position="100"/>
    </location>
</feature>
<evidence type="ECO:0000256" key="1">
    <source>
        <dbReference type="ARBA" id="ARBA00004141"/>
    </source>
</evidence>
<feature type="region of interest" description="Disordered" evidence="6">
    <location>
        <begin position="1"/>
        <end position="30"/>
    </location>
</feature>
<comment type="subcellular location">
    <subcellularLocation>
        <location evidence="1">Membrane</location>
        <topology evidence="1">Multi-pass membrane protein</topology>
    </subcellularLocation>
</comment>
<feature type="transmembrane region" description="Helical" evidence="7">
    <location>
        <begin position="279"/>
        <end position="303"/>
    </location>
</feature>
<reference evidence="9" key="1">
    <citation type="submission" date="2013-07" db="EMBL/GenBank/DDBJ databases">
        <title>The Genome Sequence of Cryptococcus bestiolae CBS10118.</title>
        <authorList>
            <consortium name="The Broad Institute Genome Sequencing Platform"/>
            <person name="Cuomo C."/>
            <person name="Litvintseva A."/>
            <person name="Chen Y."/>
            <person name="Heitman J."/>
            <person name="Sun S."/>
            <person name="Springer D."/>
            <person name="Dromer F."/>
            <person name="Young S.K."/>
            <person name="Zeng Q."/>
            <person name="Gargeya S."/>
            <person name="Fitzgerald M."/>
            <person name="Abouelleil A."/>
            <person name="Alvarado L."/>
            <person name="Berlin A.M."/>
            <person name="Chapman S.B."/>
            <person name="Dewar J."/>
            <person name="Goldberg J."/>
            <person name="Griggs A."/>
            <person name="Gujja S."/>
            <person name="Hansen M."/>
            <person name="Howarth C."/>
            <person name="Imamovic A."/>
            <person name="Larimer J."/>
            <person name="McCowan C."/>
            <person name="Murphy C."/>
            <person name="Pearson M."/>
            <person name="Priest M."/>
            <person name="Roberts A."/>
            <person name="Saif S."/>
            <person name="Shea T."/>
            <person name="Sykes S."/>
            <person name="Wortman J."/>
            <person name="Nusbaum C."/>
            <person name="Birren B."/>
        </authorList>
    </citation>
    <scope>NUCLEOTIDE SEQUENCE [LARGE SCALE GENOMIC DNA]</scope>
    <source>
        <strain evidence="9">CBS 10118</strain>
    </source>
</reference>
<dbReference type="Pfam" id="PF07690">
    <property type="entry name" value="MFS_1"/>
    <property type="match status" value="1"/>
</dbReference>
<feature type="transmembrane region" description="Helical" evidence="7">
    <location>
        <begin position="112"/>
        <end position="130"/>
    </location>
</feature>
<dbReference type="AlphaFoldDB" id="A0A1B9G3L0"/>
<evidence type="ECO:0000256" key="4">
    <source>
        <dbReference type="ARBA" id="ARBA00022989"/>
    </source>
</evidence>
<dbReference type="VEuPathDB" id="FungiDB:I302_05423"/>
<proteinExistence type="predicted"/>
<evidence type="ECO:0000256" key="6">
    <source>
        <dbReference type="SAM" id="MobiDB-lite"/>
    </source>
</evidence>
<keyword evidence="5 7" id="KW-0472">Membrane</keyword>
<feature type="transmembrane region" description="Helical" evidence="7">
    <location>
        <begin position="215"/>
        <end position="239"/>
    </location>
</feature>
<feature type="transmembrane region" description="Helical" evidence="7">
    <location>
        <begin position="136"/>
        <end position="160"/>
    </location>
</feature>
<evidence type="ECO:0000256" key="2">
    <source>
        <dbReference type="ARBA" id="ARBA00022448"/>
    </source>
</evidence>
<keyword evidence="4 7" id="KW-1133">Transmembrane helix</keyword>
<reference evidence="9" key="2">
    <citation type="submission" date="2014-01" db="EMBL/GenBank/DDBJ databases">
        <title>Evolution of pathogenesis and genome organization in the Tremellales.</title>
        <authorList>
            <person name="Cuomo C."/>
            <person name="Litvintseva A."/>
            <person name="Heitman J."/>
            <person name="Chen Y."/>
            <person name="Sun S."/>
            <person name="Springer D."/>
            <person name="Dromer F."/>
            <person name="Young S."/>
            <person name="Zeng Q."/>
            <person name="Chapman S."/>
            <person name="Gujja S."/>
            <person name="Saif S."/>
            <person name="Birren B."/>
        </authorList>
    </citation>
    <scope>NUCLEOTIDE SEQUENCE</scope>
    <source>
        <strain evidence="9">CBS 10118</strain>
    </source>
</reference>
<dbReference type="GO" id="GO:0022857">
    <property type="term" value="F:transmembrane transporter activity"/>
    <property type="evidence" value="ECO:0007669"/>
    <property type="project" value="InterPro"/>
</dbReference>
<dbReference type="PANTHER" id="PTHR23504">
    <property type="entry name" value="MAJOR FACILITATOR SUPERFAMILY DOMAIN-CONTAINING PROTEIN 10"/>
    <property type="match status" value="1"/>
</dbReference>
<organism evidence="9">
    <name type="scientific">Kwoniella bestiolae CBS 10118</name>
    <dbReference type="NCBI Taxonomy" id="1296100"/>
    <lineage>
        <taxon>Eukaryota</taxon>
        <taxon>Fungi</taxon>
        <taxon>Dikarya</taxon>
        <taxon>Basidiomycota</taxon>
        <taxon>Agaricomycotina</taxon>
        <taxon>Tremellomycetes</taxon>
        <taxon>Tremellales</taxon>
        <taxon>Cryptococcaceae</taxon>
        <taxon>Kwoniella</taxon>
    </lineage>
</organism>
<gene>
    <name evidence="9" type="ORF">I302_05423</name>
</gene>
<dbReference type="InterPro" id="IPR020846">
    <property type="entry name" value="MFS_dom"/>
</dbReference>
<sequence>MPGTEQTPLLSHSDLPPSPSRPLPSHVSSDQQPVSVPVPYLQLLPIFLIRIAGPLTYSLLFPFVIPYLEHLDVAPGQLGMYAGIAEGSLMIISAVTAPMWSSLADKYGRKKCVIYGWSFGTVASALVGFGKSGRKGVWWVIFWRGAAGVNPTGLLARVLIAEISHPTNRAKIFALYSPISSIGFMLGSLIGGSLAMPYGRLPWYLGGSNAFWKEWPCALPCLVGVAFSLVSLVICQILLEETRRPPPETPEDDSKDAVRKGSLELMKEILRLPGFGVKISLYAGVQFAMFALDGVFVICVLTSIEKGGLGFTSSIYGTFSAIFCLSFILISPFLSPYLQSRIGFRNTLTLITGIIPLEALMIPFGQFIARCTLHGGMGGGGAIARLVVLVIQEEAKYFHMMGWPMSDQLIVEALDNHPDLLATGSAMTSIVGTTCRAFSPGITG</sequence>
<dbReference type="Gene3D" id="1.20.1250.20">
    <property type="entry name" value="MFS general substrate transporter like domains"/>
    <property type="match status" value="1"/>
</dbReference>
<feature type="transmembrane region" description="Helical" evidence="7">
    <location>
        <begin position="315"/>
        <end position="335"/>
    </location>
</feature>
<feature type="transmembrane region" description="Helical" evidence="7">
    <location>
        <begin position="172"/>
        <end position="195"/>
    </location>
</feature>
<accession>A0A1B9G3L0</accession>
<evidence type="ECO:0000259" key="8">
    <source>
        <dbReference type="PROSITE" id="PS50850"/>
    </source>
</evidence>
<dbReference type="EMBL" id="KI894021">
    <property type="protein sequence ID" value="OCF25603.1"/>
    <property type="molecule type" value="Genomic_DNA"/>
</dbReference>
<keyword evidence="3 7" id="KW-0812">Transmembrane</keyword>
<dbReference type="InterPro" id="IPR036259">
    <property type="entry name" value="MFS_trans_sf"/>
</dbReference>
<dbReference type="InterPro" id="IPR011701">
    <property type="entry name" value="MFS"/>
</dbReference>
<dbReference type="PROSITE" id="PS50850">
    <property type="entry name" value="MFS"/>
    <property type="match status" value="1"/>
</dbReference>